<evidence type="ECO:0000313" key="2">
    <source>
        <dbReference type="Proteomes" id="UP000187203"/>
    </source>
</evidence>
<evidence type="ECO:0000313" key="1">
    <source>
        <dbReference type="EMBL" id="OMP03294.1"/>
    </source>
</evidence>
<reference evidence="2" key="1">
    <citation type="submission" date="2013-09" db="EMBL/GenBank/DDBJ databases">
        <title>Corchorus olitorius genome sequencing.</title>
        <authorList>
            <person name="Alam M."/>
            <person name="Haque M.S."/>
            <person name="Islam M.S."/>
            <person name="Emdad E.M."/>
            <person name="Islam M.M."/>
            <person name="Ahmed B."/>
            <person name="Halim A."/>
            <person name="Hossen Q.M.M."/>
            <person name="Hossain M.Z."/>
            <person name="Ahmed R."/>
            <person name="Khan M.M."/>
            <person name="Islam R."/>
            <person name="Rashid M.M."/>
            <person name="Khan S.A."/>
            <person name="Rahman M.S."/>
            <person name="Alam M."/>
            <person name="Yahiya A.S."/>
            <person name="Khan M.S."/>
            <person name="Azam M.S."/>
            <person name="Haque T."/>
            <person name="Lashkar M.Z.H."/>
            <person name="Akhand A.I."/>
            <person name="Morshed G."/>
            <person name="Roy S."/>
            <person name="Uddin K.S."/>
            <person name="Rabeya T."/>
            <person name="Hossain A.S."/>
            <person name="Chowdhury A."/>
            <person name="Snigdha A.R."/>
            <person name="Mortoza M.S."/>
            <person name="Matin S.A."/>
            <person name="Hoque S.M.E."/>
            <person name="Islam M.K."/>
            <person name="Roy D.K."/>
            <person name="Haider R."/>
            <person name="Moosa M.M."/>
            <person name="Elias S.M."/>
            <person name="Hasan A.M."/>
            <person name="Jahan S."/>
            <person name="Shafiuddin M."/>
            <person name="Mahmood N."/>
            <person name="Shommy N.S."/>
        </authorList>
    </citation>
    <scope>NUCLEOTIDE SEQUENCE [LARGE SCALE GENOMIC DNA]</scope>
    <source>
        <strain evidence="2">cv. O-4</strain>
    </source>
</reference>
<protein>
    <submittedName>
        <fullName evidence="1">Uncharacterized protein</fullName>
    </submittedName>
</protein>
<dbReference type="EMBL" id="AWUE01014526">
    <property type="protein sequence ID" value="OMP03294.1"/>
    <property type="molecule type" value="Genomic_DNA"/>
</dbReference>
<organism evidence="1 2">
    <name type="scientific">Corchorus olitorius</name>
    <dbReference type="NCBI Taxonomy" id="93759"/>
    <lineage>
        <taxon>Eukaryota</taxon>
        <taxon>Viridiplantae</taxon>
        <taxon>Streptophyta</taxon>
        <taxon>Embryophyta</taxon>
        <taxon>Tracheophyta</taxon>
        <taxon>Spermatophyta</taxon>
        <taxon>Magnoliopsida</taxon>
        <taxon>eudicotyledons</taxon>
        <taxon>Gunneridae</taxon>
        <taxon>Pentapetalae</taxon>
        <taxon>rosids</taxon>
        <taxon>malvids</taxon>
        <taxon>Malvales</taxon>
        <taxon>Malvaceae</taxon>
        <taxon>Grewioideae</taxon>
        <taxon>Apeibeae</taxon>
        <taxon>Corchorus</taxon>
    </lineage>
</organism>
<proteinExistence type="predicted"/>
<gene>
    <name evidence="1" type="ORF">COLO4_10525</name>
</gene>
<accession>A0A1R3K8B1</accession>
<name>A0A1R3K8B1_9ROSI</name>
<sequence length="33" mass="3579">MGGIQGQVAKKTGDGLFRVTILILLHFHFPING</sequence>
<dbReference type="AlphaFoldDB" id="A0A1R3K8B1"/>
<comment type="caution">
    <text evidence="1">The sequence shown here is derived from an EMBL/GenBank/DDBJ whole genome shotgun (WGS) entry which is preliminary data.</text>
</comment>
<keyword evidence="2" id="KW-1185">Reference proteome</keyword>
<dbReference type="Proteomes" id="UP000187203">
    <property type="component" value="Unassembled WGS sequence"/>
</dbReference>